<dbReference type="EMBL" id="CAJPDT010000025">
    <property type="protein sequence ID" value="CAF9920511.1"/>
    <property type="molecule type" value="Genomic_DNA"/>
</dbReference>
<name>A0A8H3FGK3_9LECA</name>
<accession>A0A8H3FGK3</accession>
<evidence type="ECO:0000313" key="2">
    <source>
        <dbReference type="Proteomes" id="UP000664534"/>
    </source>
</evidence>
<dbReference type="Proteomes" id="UP000664534">
    <property type="component" value="Unassembled WGS sequence"/>
</dbReference>
<organism evidence="1 2">
    <name type="scientific">Imshaugia aleurites</name>
    <dbReference type="NCBI Taxonomy" id="172621"/>
    <lineage>
        <taxon>Eukaryota</taxon>
        <taxon>Fungi</taxon>
        <taxon>Dikarya</taxon>
        <taxon>Ascomycota</taxon>
        <taxon>Pezizomycotina</taxon>
        <taxon>Lecanoromycetes</taxon>
        <taxon>OSLEUM clade</taxon>
        <taxon>Lecanoromycetidae</taxon>
        <taxon>Lecanorales</taxon>
        <taxon>Lecanorineae</taxon>
        <taxon>Parmeliaceae</taxon>
        <taxon>Imshaugia</taxon>
    </lineage>
</organism>
<reference evidence="1" key="1">
    <citation type="submission" date="2021-03" db="EMBL/GenBank/DDBJ databases">
        <authorList>
            <person name="Tagirdzhanova G."/>
        </authorList>
    </citation>
    <scope>NUCLEOTIDE SEQUENCE</scope>
</reference>
<evidence type="ECO:0000313" key="1">
    <source>
        <dbReference type="EMBL" id="CAF9920511.1"/>
    </source>
</evidence>
<proteinExistence type="predicted"/>
<comment type="caution">
    <text evidence="1">The sequence shown here is derived from an EMBL/GenBank/DDBJ whole genome shotgun (WGS) entry which is preliminary data.</text>
</comment>
<gene>
    <name evidence="1" type="ORF">IMSHALPRED_004945</name>
</gene>
<dbReference type="AlphaFoldDB" id="A0A8H3FGK3"/>
<sequence length="113" mass="12526">MIFLCHRRRSVVCAPRQQRQGRSTTIGGLYWVTEIEVKRKALPNFCYPMEVVRGDEGEVKELGTKSTIGYYSIEDGAKQNGSQMVPTLGARMDMEEIAAGGSEQGQAPKTNTQ</sequence>
<keyword evidence="2" id="KW-1185">Reference proteome</keyword>
<protein>
    <submittedName>
        <fullName evidence="1">Uncharacterized protein</fullName>
    </submittedName>
</protein>